<dbReference type="RefSeq" id="WP_138399259.1">
    <property type="nucleotide sequence ID" value="NZ_JBAFVI010000002.1"/>
</dbReference>
<gene>
    <name evidence="1" type="ORF">FBQ73_09550</name>
</gene>
<protein>
    <submittedName>
        <fullName evidence="1">Uncharacterized protein</fullName>
    </submittedName>
</protein>
<sequence length="90" mass="9585">MSTLPTPAIALPEIADMAADDRHAALTYLNDAWVEAVREGLDEDCLVQAALFTALRSLVATYGETASAEYMARVAERVAAGDYTIAGLTH</sequence>
<evidence type="ECO:0000313" key="1">
    <source>
        <dbReference type="EMBL" id="TLX42899.1"/>
    </source>
</evidence>
<dbReference type="Proteomes" id="UP000305131">
    <property type="component" value="Unassembled WGS sequence"/>
</dbReference>
<comment type="caution">
    <text evidence="1">The sequence shown here is derived from an EMBL/GenBank/DDBJ whole genome shotgun (WGS) entry which is preliminary data.</text>
</comment>
<proteinExistence type="predicted"/>
<dbReference type="AlphaFoldDB" id="A0A6C1KF55"/>
<reference evidence="1 2" key="1">
    <citation type="submission" date="2019-05" db="EMBL/GenBank/DDBJ databases">
        <authorList>
            <person name="Zhou X."/>
        </authorList>
    </citation>
    <scope>NUCLEOTIDE SEQUENCE [LARGE SCALE GENOMIC DNA]</scope>
    <source>
        <strain evidence="1 2">DSM 432</strain>
    </source>
</reference>
<dbReference type="GeneID" id="95773695"/>
<accession>A0A6C1KF55</accession>
<dbReference type="EMBL" id="VAUP01000022">
    <property type="protein sequence ID" value="TLX42899.1"/>
    <property type="molecule type" value="Genomic_DNA"/>
</dbReference>
<organism evidence="1 2">
    <name type="scientific">Xanthobacter autotrophicus</name>
    <dbReference type="NCBI Taxonomy" id="280"/>
    <lineage>
        <taxon>Bacteria</taxon>
        <taxon>Pseudomonadati</taxon>
        <taxon>Pseudomonadota</taxon>
        <taxon>Alphaproteobacteria</taxon>
        <taxon>Hyphomicrobiales</taxon>
        <taxon>Xanthobacteraceae</taxon>
        <taxon>Xanthobacter</taxon>
    </lineage>
</organism>
<evidence type="ECO:0000313" key="2">
    <source>
        <dbReference type="Proteomes" id="UP000305131"/>
    </source>
</evidence>
<name>A0A6C1KF55_XANAU</name>
<dbReference type="OrthoDB" id="9809513at2"/>